<keyword evidence="3" id="KW-1185">Reference proteome</keyword>
<feature type="compositionally biased region" description="Low complexity" evidence="1">
    <location>
        <begin position="713"/>
        <end position="727"/>
    </location>
</feature>
<organism evidence="2 3">
    <name type="scientific">Orchesella dallaii</name>
    <dbReference type="NCBI Taxonomy" id="48710"/>
    <lineage>
        <taxon>Eukaryota</taxon>
        <taxon>Metazoa</taxon>
        <taxon>Ecdysozoa</taxon>
        <taxon>Arthropoda</taxon>
        <taxon>Hexapoda</taxon>
        <taxon>Collembola</taxon>
        <taxon>Entomobryomorpha</taxon>
        <taxon>Entomobryoidea</taxon>
        <taxon>Orchesellidae</taxon>
        <taxon>Orchesellinae</taxon>
        <taxon>Orchesella</taxon>
    </lineage>
</organism>
<feature type="compositionally biased region" description="Acidic residues" evidence="1">
    <location>
        <begin position="439"/>
        <end position="448"/>
    </location>
</feature>
<feature type="compositionally biased region" description="Acidic residues" evidence="1">
    <location>
        <begin position="594"/>
        <end position="605"/>
    </location>
</feature>
<evidence type="ECO:0000256" key="1">
    <source>
        <dbReference type="SAM" id="MobiDB-lite"/>
    </source>
</evidence>
<feature type="compositionally biased region" description="Polar residues" evidence="1">
    <location>
        <begin position="795"/>
        <end position="813"/>
    </location>
</feature>
<evidence type="ECO:0000313" key="2">
    <source>
        <dbReference type="EMBL" id="CAL8088236.1"/>
    </source>
</evidence>
<feature type="compositionally biased region" description="Low complexity" evidence="1">
    <location>
        <begin position="290"/>
        <end position="304"/>
    </location>
</feature>
<protein>
    <submittedName>
        <fullName evidence="2">Uncharacterized protein</fullName>
    </submittedName>
</protein>
<gene>
    <name evidence="2" type="ORF">ODALV1_LOCUS6991</name>
</gene>
<feature type="region of interest" description="Disordered" evidence="1">
    <location>
        <begin position="276"/>
        <end position="368"/>
    </location>
</feature>
<feature type="compositionally biased region" description="Polar residues" evidence="1">
    <location>
        <begin position="675"/>
        <end position="695"/>
    </location>
</feature>
<feature type="compositionally biased region" description="Basic residues" evidence="1">
    <location>
        <begin position="392"/>
        <end position="401"/>
    </location>
</feature>
<feature type="region of interest" description="Disordered" evidence="1">
    <location>
        <begin position="468"/>
        <end position="827"/>
    </location>
</feature>
<evidence type="ECO:0000313" key="3">
    <source>
        <dbReference type="Proteomes" id="UP001642540"/>
    </source>
</evidence>
<feature type="compositionally biased region" description="Basic and acidic residues" evidence="1">
    <location>
        <begin position="426"/>
        <end position="438"/>
    </location>
</feature>
<feature type="compositionally biased region" description="Acidic residues" evidence="1">
    <location>
        <begin position="542"/>
        <end position="562"/>
    </location>
</feature>
<feature type="compositionally biased region" description="Basic and acidic residues" evidence="1">
    <location>
        <begin position="732"/>
        <end position="741"/>
    </location>
</feature>
<feature type="compositionally biased region" description="Acidic residues" evidence="1">
    <location>
        <begin position="480"/>
        <end position="495"/>
    </location>
</feature>
<feature type="compositionally biased region" description="Basic and acidic residues" evidence="1">
    <location>
        <begin position="276"/>
        <end position="289"/>
    </location>
</feature>
<feature type="compositionally biased region" description="Basic residues" evidence="1">
    <location>
        <begin position="814"/>
        <end position="827"/>
    </location>
</feature>
<feature type="compositionally biased region" description="Polar residues" evidence="1">
    <location>
        <begin position="327"/>
        <end position="340"/>
    </location>
</feature>
<reference evidence="2 3" key="1">
    <citation type="submission" date="2024-08" db="EMBL/GenBank/DDBJ databases">
        <authorList>
            <person name="Cucini C."/>
            <person name="Frati F."/>
        </authorList>
    </citation>
    <scope>NUCLEOTIDE SEQUENCE [LARGE SCALE GENOMIC DNA]</scope>
</reference>
<feature type="compositionally biased region" description="Basic and acidic residues" evidence="1">
    <location>
        <begin position="606"/>
        <end position="623"/>
    </location>
</feature>
<sequence length="827" mass="92154">MDKVKMKKEQKTKVEMEKHYPWLQEFDVASRTVLANPEEGITNRHVIKLLTFLESKISPEVSKLITKPNRATNFLGQIRKRIGLTKVSGWLTDVDAEKELLPTFGLLMIHFVNITLVSSKMQKMSVQTVASDLYYMLKLMLQVDTEYVLDVVLCSNLSEHASTDDDVGFQVYSNIVGDWRYYLDSKSSESSKMKYCYVASLLSESTEGQRIIERDLPSYASKEFVVYLNNTLGMKLKLTKNYLYANIVQQIKTKRVIIAMSRRRLIIVSERDVSKTRVAEHEDNSDADSHSSNSTVNIITSSNKNKQRHPDSSQDDQPEDLGFRLDTTGSYNNDQANWRSNEYDSLVSSSTNKRRRTSDSSTDTLSIDRNVKIDEDNAMVEQIDEGNNPRARSGKSGHRLRTTTATSSSSIEEVEIPSRFQSMDLDADRLDARSPDRNENEDELDDITSEFQHRELIGKELREALGAEIDSDPDHGHDENDQDEEEGYEKTEDEDYIGRSRKHSSTKLVVSDDDEEDDENDSDLEVLEIVEDNAMISSPERDEAEAESGEDVVPNYDDDSDEDRMGLDVASLNNSKETTIVPPSPKASTSSTLEDNDNSSEEEDKEEAKDLKDTAVENGKDESDVAMESDGVEDEVEDRTSDNGDNENFRIIAPTSPKGSEDSSSTSNSPDGSNVTTSSSVKSCQSPDITQQSPVRTRHRKVSISSDEDDDSQAVGVSVRSSSASPARKVKLNNDLDKEESQSQPVSTPSQSQPAQSKTRGRTPRGGKATPATADLGTRRVTRACTATIRESSEETNTGSISLRSRGASTPTKTRGRGRGRGSTLRK</sequence>
<accession>A0ABP1Q3Q9</accession>
<proteinExistence type="predicted"/>
<name>A0ABP1Q3Q9_9HEXA</name>
<comment type="caution">
    <text evidence="2">The sequence shown here is derived from an EMBL/GenBank/DDBJ whole genome shotgun (WGS) entry which is preliminary data.</text>
</comment>
<feature type="compositionally biased region" description="Acidic residues" evidence="1">
    <location>
        <begin position="511"/>
        <end position="531"/>
    </location>
</feature>
<feature type="compositionally biased region" description="Low complexity" evidence="1">
    <location>
        <begin position="662"/>
        <end position="674"/>
    </location>
</feature>
<feature type="region of interest" description="Disordered" evidence="1">
    <location>
        <begin position="385"/>
        <end position="451"/>
    </location>
</feature>
<dbReference type="Proteomes" id="UP001642540">
    <property type="component" value="Unassembled WGS sequence"/>
</dbReference>
<dbReference type="EMBL" id="CAXLJM020000022">
    <property type="protein sequence ID" value="CAL8088236.1"/>
    <property type="molecule type" value="Genomic_DNA"/>
</dbReference>
<feature type="compositionally biased region" description="Low complexity" evidence="1">
    <location>
        <begin position="742"/>
        <end position="757"/>
    </location>
</feature>
<feature type="compositionally biased region" description="Acidic residues" evidence="1">
    <location>
        <begin position="624"/>
        <end position="637"/>
    </location>
</feature>
<feature type="compositionally biased region" description="Low complexity" evidence="1">
    <location>
        <begin position="359"/>
        <end position="368"/>
    </location>
</feature>